<gene>
    <name evidence="9" type="primary">SPOSA6832_00593</name>
</gene>
<feature type="compositionally biased region" description="Acidic residues" evidence="7">
    <location>
        <begin position="560"/>
        <end position="586"/>
    </location>
</feature>
<dbReference type="InterPro" id="IPR012973">
    <property type="entry name" value="NOG_C"/>
</dbReference>
<keyword evidence="10" id="KW-1185">Reference proteome</keyword>
<evidence type="ECO:0000259" key="8">
    <source>
        <dbReference type="PROSITE" id="PS51710"/>
    </source>
</evidence>
<feature type="region of interest" description="Disordered" evidence="7">
    <location>
        <begin position="714"/>
        <end position="765"/>
    </location>
</feature>
<dbReference type="Pfam" id="PF17835">
    <property type="entry name" value="NOG1_N"/>
    <property type="match status" value="1"/>
</dbReference>
<dbReference type="Pfam" id="PF06858">
    <property type="entry name" value="NOG1"/>
    <property type="match status" value="1"/>
</dbReference>
<evidence type="ECO:0000313" key="10">
    <source>
        <dbReference type="Proteomes" id="UP000243876"/>
    </source>
</evidence>
<dbReference type="PRINTS" id="PR00326">
    <property type="entry name" value="GTP1OBG"/>
</dbReference>
<comment type="function">
    <text evidence="1">Involved in the biogenesis of the 60S ribosomal subunit.</text>
</comment>
<dbReference type="InterPro" id="IPR027417">
    <property type="entry name" value="P-loop_NTPase"/>
</dbReference>
<proteinExistence type="predicted"/>
<sequence length="956" mass="105024">MTTIKKAIAPVPTAAEFLDVILSKTQRKTPTVIRSGFKISRIRAFYMRKVKFTQASFEERLDQILTEFPVMDNLHPFLSSLLNVLYDKNHYKLALGQLNTARHLIVQVGKDYCRLIKFGDSLYRCKQLKKAALGRMATIMRRQKDPLAYLEQVRQHMSRLPSIDPTTRTLLICGYPNVGKSSFVNKVTRADVDVQPYAFTTKSLFVGHMDYKYLRWQVIDTPGVLDHPLEEMNTIEMQSITALAHLRSCVLYFMDLSEQCGYTVEAQCKLYQSIKPLFANKPTFIVINKIDIVRPEDLDPTRKAMLDAILAEDQVSLLALSCVSEEGVMDVRNAACDALLAHRVEAKEKTKRVENVANRVRVAVPVPRDGVARKPFIPEAVKTRKVYDKTDPERRQLEKDLEEENGGAGVFSTDLKKNYMLANDDWKYDVMPEIQDGKNVADFIDPDILQKLEELEAEEERLEKAGFYDSDSEVDSDEEAIRTAATTIRDKKAMIRLKNERKHKLQNRPIIPRPVQTRTLSDMTQKLKEAGYDPSTLEERAIMLAKARGLVGKKRGAGEMDVEGEDDDEVSWGSEDDEGMDVDEDGAAAKKRKTGKSGVVAKGKRVPGTDRQVAGLRDAEQAAKAVRLRQLYQREPNRLAKASEADRYIGTKMPKHMFAGKRALLESKKPKDPLFQERIATLEQMLRAANGAPASASSLAGRAVPPPLAALSVPAADASGSGGAESRGLVVPGHDQATEDQGGLDEEPDGGRGREGDCAGAQKVGAGSLEPSTALIWREVGQGIFLAFKQGRPLKESLPLSLVRKQTSLLYRSWTLDGTIPSNYVPSLTDPDPPMPTPLSFSADTPTFPSPLALLSQVNSSAVTPLPSNSDDLPPTPTDAPPPPPAAAAPSTTVSPATPLKPVLSPLQPRAGSGASPAPSLEGMGADAGSGKLKLDVLRGSRWRTERDVASGSDVI</sequence>
<dbReference type="InterPro" id="IPR041623">
    <property type="entry name" value="NOG1_N"/>
</dbReference>
<feature type="region of interest" description="Disordered" evidence="7">
    <location>
        <begin position="555"/>
        <end position="603"/>
    </location>
</feature>
<dbReference type="GO" id="GO:0005730">
    <property type="term" value="C:nucleolus"/>
    <property type="evidence" value="ECO:0007669"/>
    <property type="project" value="UniProtKB-SubCell"/>
</dbReference>
<dbReference type="EMBL" id="CENE01000002">
    <property type="protein sequence ID" value="CEQ39096.1"/>
    <property type="molecule type" value="Genomic_DNA"/>
</dbReference>
<dbReference type="FunFam" id="3.40.50.300:FF:000496">
    <property type="entry name" value="Nucleolar GTP-binding protein 1"/>
    <property type="match status" value="1"/>
</dbReference>
<dbReference type="PANTHER" id="PTHR45759">
    <property type="entry name" value="NUCLEOLAR GTP-BINDING PROTEIN 1"/>
    <property type="match status" value="1"/>
</dbReference>
<evidence type="ECO:0000256" key="6">
    <source>
        <dbReference type="ARBA" id="ARBA00023242"/>
    </source>
</evidence>
<dbReference type="InterPro" id="IPR010674">
    <property type="entry name" value="NOG1_Rossman_fold_dom"/>
</dbReference>
<comment type="subcellular location">
    <subcellularLocation>
        <location evidence="2">Nucleus</location>
        <location evidence="2">Nucleolus</location>
    </subcellularLocation>
</comment>
<dbReference type="Pfam" id="PF08155">
    <property type="entry name" value="NOGCT"/>
    <property type="match status" value="1"/>
</dbReference>
<feature type="compositionally biased region" description="Polar residues" evidence="7">
    <location>
        <begin position="860"/>
        <end position="871"/>
    </location>
</feature>
<dbReference type="SUPFAM" id="SSF52540">
    <property type="entry name" value="P-loop containing nucleoside triphosphate hydrolases"/>
    <property type="match status" value="1"/>
</dbReference>
<feature type="region of interest" description="Disordered" evidence="7">
    <location>
        <begin position="860"/>
        <end position="935"/>
    </location>
</feature>
<dbReference type="OrthoDB" id="415015at2759"/>
<keyword evidence="5" id="KW-0342">GTP-binding</keyword>
<reference evidence="10" key="1">
    <citation type="submission" date="2015-02" db="EMBL/GenBank/DDBJ databases">
        <authorList>
            <person name="Gon?alves P."/>
        </authorList>
    </citation>
    <scope>NUCLEOTIDE SEQUENCE [LARGE SCALE GENOMIC DNA]</scope>
</reference>
<dbReference type="Proteomes" id="UP000243876">
    <property type="component" value="Unassembled WGS sequence"/>
</dbReference>
<accession>A0A0D6EGP0</accession>
<evidence type="ECO:0000256" key="1">
    <source>
        <dbReference type="ARBA" id="ARBA00002889"/>
    </source>
</evidence>
<evidence type="ECO:0000256" key="4">
    <source>
        <dbReference type="ARBA" id="ARBA00022741"/>
    </source>
</evidence>
<keyword evidence="6" id="KW-0539">Nucleus</keyword>
<keyword evidence="3" id="KW-0690">Ribosome biogenesis</keyword>
<dbReference type="CDD" id="cd01897">
    <property type="entry name" value="NOG"/>
    <property type="match status" value="1"/>
</dbReference>
<dbReference type="PROSITE" id="PS51710">
    <property type="entry name" value="G_OBG"/>
    <property type="match status" value="1"/>
</dbReference>
<evidence type="ECO:0000256" key="5">
    <source>
        <dbReference type="ARBA" id="ARBA00023134"/>
    </source>
</evidence>
<evidence type="ECO:0000256" key="2">
    <source>
        <dbReference type="ARBA" id="ARBA00004604"/>
    </source>
</evidence>
<dbReference type="AlphaFoldDB" id="A0A0D6EGP0"/>
<dbReference type="Gene3D" id="1.20.120.1190">
    <property type="match status" value="1"/>
</dbReference>
<evidence type="ECO:0000256" key="7">
    <source>
        <dbReference type="SAM" id="MobiDB-lite"/>
    </source>
</evidence>
<name>A0A0D6EGP0_SPOSA</name>
<evidence type="ECO:0000313" key="9">
    <source>
        <dbReference type="EMBL" id="CEQ39096.1"/>
    </source>
</evidence>
<dbReference type="InterPro" id="IPR031167">
    <property type="entry name" value="G_OBG"/>
</dbReference>
<dbReference type="GO" id="GO:0005525">
    <property type="term" value="F:GTP binding"/>
    <property type="evidence" value="ECO:0007669"/>
    <property type="project" value="UniProtKB-KW"/>
</dbReference>
<dbReference type="Gene3D" id="3.40.50.300">
    <property type="entry name" value="P-loop containing nucleotide triphosphate hydrolases"/>
    <property type="match status" value="1"/>
</dbReference>
<evidence type="ECO:0000256" key="3">
    <source>
        <dbReference type="ARBA" id="ARBA00022517"/>
    </source>
</evidence>
<organism evidence="9 10">
    <name type="scientific">Sporidiobolus salmonicolor</name>
    <name type="common">Yeast-like fungus</name>
    <name type="synonym">Sporobolomyces salmonicolor</name>
    <dbReference type="NCBI Taxonomy" id="5005"/>
    <lineage>
        <taxon>Eukaryota</taxon>
        <taxon>Fungi</taxon>
        <taxon>Dikarya</taxon>
        <taxon>Basidiomycota</taxon>
        <taxon>Pucciniomycotina</taxon>
        <taxon>Microbotryomycetes</taxon>
        <taxon>Sporidiobolales</taxon>
        <taxon>Sporidiobolaceae</taxon>
        <taxon>Sporobolomyces</taxon>
    </lineage>
</organism>
<protein>
    <submittedName>
        <fullName evidence="9">SPOSA6832_00593-mRNA-1:cds</fullName>
    </submittedName>
</protein>
<feature type="compositionally biased region" description="Low complexity" evidence="7">
    <location>
        <begin position="888"/>
        <end position="898"/>
    </location>
</feature>
<feature type="compositionally biased region" description="Pro residues" evidence="7">
    <location>
        <begin position="874"/>
        <end position="887"/>
    </location>
</feature>
<dbReference type="GO" id="GO:0042254">
    <property type="term" value="P:ribosome biogenesis"/>
    <property type="evidence" value="ECO:0007669"/>
    <property type="project" value="UniProtKB-KW"/>
</dbReference>
<keyword evidence="4" id="KW-0547">Nucleotide-binding</keyword>
<dbReference type="InterPro" id="IPR006073">
    <property type="entry name" value="GTP-bd"/>
</dbReference>
<feature type="domain" description="OBG-type G" evidence="8">
    <location>
        <begin position="168"/>
        <end position="340"/>
    </location>
</feature>